<proteinExistence type="predicted"/>
<dbReference type="SUPFAM" id="SSF75011">
    <property type="entry name" value="3-carboxy-cis,cis-mucoante lactonizing enzyme"/>
    <property type="match status" value="1"/>
</dbReference>
<feature type="chain" id="PRO_5043824322" evidence="2">
    <location>
        <begin position="38"/>
        <end position="833"/>
    </location>
</feature>
<dbReference type="InterPro" id="IPR005183">
    <property type="entry name" value="DUF305_CopM-like"/>
</dbReference>
<protein>
    <submittedName>
        <fullName evidence="4">DUF305 domain-containing protein</fullName>
    </submittedName>
</protein>
<comment type="caution">
    <text evidence="4">The sequence shown here is derived from an EMBL/GenBank/DDBJ whole genome shotgun (WGS) entry which is preliminary data.</text>
</comment>
<dbReference type="RefSeq" id="WP_311363026.1">
    <property type="nucleotide sequence ID" value="NZ_JAVRIE010000009.1"/>
</dbReference>
<dbReference type="AlphaFoldDB" id="A0AAW8R6E7"/>
<evidence type="ECO:0000256" key="2">
    <source>
        <dbReference type="SAM" id="SignalP"/>
    </source>
</evidence>
<evidence type="ECO:0000313" key="4">
    <source>
        <dbReference type="EMBL" id="MDT0584254.1"/>
    </source>
</evidence>
<gene>
    <name evidence="4" type="ORF">RM544_17025</name>
</gene>
<keyword evidence="2" id="KW-0732">Signal</keyword>
<dbReference type="EMBL" id="JAVRIE010000009">
    <property type="protein sequence ID" value="MDT0584254.1"/>
    <property type="molecule type" value="Genomic_DNA"/>
</dbReference>
<dbReference type="InterPro" id="IPR012347">
    <property type="entry name" value="Ferritin-like"/>
</dbReference>
<evidence type="ECO:0000259" key="3">
    <source>
        <dbReference type="Pfam" id="PF03713"/>
    </source>
</evidence>
<dbReference type="Pfam" id="PF03713">
    <property type="entry name" value="DUF305"/>
    <property type="match status" value="1"/>
</dbReference>
<dbReference type="Gene3D" id="1.20.1260.10">
    <property type="match status" value="1"/>
</dbReference>
<keyword evidence="5" id="KW-1185">Reference proteome</keyword>
<reference evidence="4 5" key="1">
    <citation type="submission" date="2023-09" db="EMBL/GenBank/DDBJ databases">
        <authorList>
            <person name="Rey-Velasco X."/>
        </authorList>
    </citation>
    <scope>NUCLEOTIDE SEQUENCE [LARGE SCALE GENOMIC DNA]</scope>
    <source>
        <strain evidence="4 5">W409</strain>
    </source>
</reference>
<accession>A0AAW8R6E7</accession>
<feature type="compositionally biased region" description="Basic and acidic residues" evidence="1">
    <location>
        <begin position="294"/>
        <end position="306"/>
    </location>
</feature>
<dbReference type="PANTHER" id="PTHR36933">
    <property type="entry name" value="SLL0788 PROTEIN"/>
    <property type="match status" value="1"/>
</dbReference>
<organism evidence="4 5">
    <name type="scientific">Brumicola blandensis</name>
    <dbReference type="NCBI Taxonomy" id="3075611"/>
    <lineage>
        <taxon>Bacteria</taxon>
        <taxon>Pseudomonadati</taxon>
        <taxon>Pseudomonadota</taxon>
        <taxon>Gammaproteobacteria</taxon>
        <taxon>Alteromonadales</taxon>
        <taxon>Alteromonadaceae</taxon>
        <taxon>Brumicola</taxon>
    </lineage>
</organism>
<feature type="domain" description="DUF305" evidence="3">
    <location>
        <begin position="88"/>
        <end position="235"/>
    </location>
</feature>
<evidence type="ECO:0000256" key="1">
    <source>
        <dbReference type="SAM" id="MobiDB-lite"/>
    </source>
</evidence>
<dbReference type="Proteomes" id="UP001249020">
    <property type="component" value="Unassembled WGS sequence"/>
</dbReference>
<feature type="region of interest" description="Disordered" evidence="1">
    <location>
        <begin position="277"/>
        <end position="306"/>
    </location>
</feature>
<name>A0AAW8R6E7_9ALTE</name>
<evidence type="ECO:0000313" key="5">
    <source>
        <dbReference type="Proteomes" id="UP001249020"/>
    </source>
</evidence>
<dbReference type="PANTHER" id="PTHR36933:SF1">
    <property type="entry name" value="SLL0788 PROTEIN"/>
    <property type="match status" value="1"/>
</dbReference>
<feature type="signal peptide" evidence="2">
    <location>
        <begin position="1"/>
        <end position="37"/>
    </location>
</feature>
<sequence length="833" mass="90940">MSKSSSPISCRATCSTRMTVLGLFQLSALAVSVSACASPLNIQQEAPAGIAQENEVVIVQPGAPGKANKTLSAQDATKIASTSYTIDDVLFMQNMIPHHGQAVDMAVLVADRTNNKEIIDISGRIEKSQADEIAFMRDWLEQRSEATDIDHSMHMDHSLMGMATGAQMKLLAESSGVDFDRLFLQLMIPHHEGAVRMVDDLLSQPGSAYDPVLYDFVNDIVNDQNAEITRMNGLLANLSSDPRVGLKAGFHDPDVAMSNIELVRSLPRPSGFFDPENPSNLPPVIMPDQAEEADSNRENETGGDAKTEWGERWPLLSFWNTDMAFSKDLMIAGNYHGFNIYKLDNEGLPSLASSVVCPGGQGDVSIVGDLLIMSVEQTRGRVDCGLQGISEDISRERFRGLRIFDISDITSPIQVGQVQTCRGSHTHSIVSSDDDSIVVYNSGTAGVRDEKELAGCIGDIPGDDRTALFRIDVIEIPVKAPQNARITSSPAVFADDEGRLSGLWRGGDHGEGTQHTEWTDQCHDITVFPALKIAAGACSGNGILLDISEPLNPVRIDEVSDPGFAYWHSATFNNDGTKVLFTDEWGGGTQPRCRASDPKTWGANAFYDVIEGKMSFQSYYKIDAPQSDTENCVAHNGSVVPVPGRDIFVQAWYQGGLSVIDFTETADPTEIAFFDRGPIHAERKVIAGFWSTYWYNGKIYGTAILRGLDVMELQVSEHLSANELAAAKLADMGDTFNPQQQFEVTWPVEPVIGLAYLDQFDRDGGLDKANSTLARELLSQVQVMLDENKSDKQLATSLQKLAAALRTNNNNLNSQKRITKLKELLQGLASRLV</sequence>